<dbReference type="GO" id="GO:0006508">
    <property type="term" value="P:proteolysis"/>
    <property type="evidence" value="ECO:0007669"/>
    <property type="project" value="InterPro"/>
</dbReference>
<dbReference type="EMBL" id="NPBY01000082">
    <property type="protein sequence ID" value="PAD72092.1"/>
    <property type="molecule type" value="Genomic_DNA"/>
</dbReference>
<sequence length="354" mass="40537">MLKHSLSVFLQRRSNKGGTAMSFRIVHGYTPPIRSKDGSHPPKSIASMEIFNLRGFPQWVVLRGHDTDNPLLLFFHGGPGASQTGAQRRYLAGLEEKYTVVNWDYRGAGKNYQPGIPPETMTIGHLLKDARELAVQLLQKFGQRRLFVMGHSFGALFGLRFVNVYPELVRAYVGINQPTDRAAEEGRSYEWVYQEAEKRGLKKAVAVLERMGAPRNGLYKTMSDFVQQRKLLTKLGGVAFEQSPTQINVISNLFTPELSWPERFRFMKGFSFSNEHLWDEFVGHNLFEQIREVRVPVYFVAGAHDRICHDLIMEYVKQLKAPSIHVDVFEKSGHLACFEEPDRFMRLMTEEVLV</sequence>
<dbReference type="InterPro" id="IPR002410">
    <property type="entry name" value="Peptidase_S33"/>
</dbReference>
<protein>
    <recommendedName>
        <fullName evidence="3">AB hydrolase-1 domain-containing protein</fullName>
    </recommendedName>
</protein>
<dbReference type="Gene3D" id="3.40.50.1820">
    <property type="entry name" value="alpha/beta hydrolase"/>
    <property type="match status" value="1"/>
</dbReference>
<feature type="domain" description="AB hydrolase-1" evidence="3">
    <location>
        <begin position="70"/>
        <end position="182"/>
    </location>
</feature>
<name>A0A268EG44_9BACL</name>
<evidence type="ECO:0000259" key="3">
    <source>
        <dbReference type="Pfam" id="PF00561"/>
    </source>
</evidence>
<dbReference type="SUPFAM" id="SSF53474">
    <property type="entry name" value="alpha/beta-Hydrolases"/>
    <property type="match status" value="1"/>
</dbReference>
<reference evidence="4 5" key="1">
    <citation type="submission" date="2017-07" db="EMBL/GenBank/DDBJ databases">
        <title>Isolation and whole genome analysis of endospore-forming bacteria from heroin.</title>
        <authorList>
            <person name="Kalinowski J."/>
            <person name="Ahrens B."/>
            <person name="Al-Dilaimi A."/>
            <person name="Winkler A."/>
            <person name="Wibberg D."/>
            <person name="Schleenbecker U."/>
            <person name="Ruckert C."/>
            <person name="Wolfel R."/>
            <person name="Grass G."/>
        </authorList>
    </citation>
    <scope>NUCLEOTIDE SEQUENCE [LARGE SCALE GENOMIC DNA]</scope>
    <source>
        <strain evidence="4 5">7537-G1</strain>
    </source>
</reference>
<dbReference type="AlphaFoldDB" id="A0A268EG44"/>
<dbReference type="Pfam" id="PF00561">
    <property type="entry name" value="Abhydrolase_1"/>
    <property type="match status" value="1"/>
</dbReference>
<dbReference type="OrthoDB" id="53505at2"/>
<comment type="similarity">
    <text evidence="1">Belongs to the peptidase S33 family.</text>
</comment>
<keyword evidence="2" id="KW-0378">Hydrolase</keyword>
<evidence type="ECO:0000313" key="5">
    <source>
        <dbReference type="Proteomes" id="UP000215596"/>
    </source>
</evidence>
<evidence type="ECO:0000313" key="4">
    <source>
        <dbReference type="EMBL" id="PAD72092.1"/>
    </source>
</evidence>
<evidence type="ECO:0000256" key="1">
    <source>
        <dbReference type="ARBA" id="ARBA00010088"/>
    </source>
</evidence>
<gene>
    <name evidence="4" type="ORF">CHH67_23040</name>
</gene>
<dbReference type="PRINTS" id="PR00793">
    <property type="entry name" value="PROAMNOPTASE"/>
</dbReference>
<dbReference type="PANTHER" id="PTHR43329">
    <property type="entry name" value="EPOXIDE HYDROLASE"/>
    <property type="match status" value="1"/>
</dbReference>
<evidence type="ECO:0000256" key="2">
    <source>
        <dbReference type="ARBA" id="ARBA00022801"/>
    </source>
</evidence>
<dbReference type="GO" id="GO:0004177">
    <property type="term" value="F:aminopeptidase activity"/>
    <property type="evidence" value="ECO:0007669"/>
    <property type="project" value="UniProtKB-EC"/>
</dbReference>
<dbReference type="Proteomes" id="UP000215596">
    <property type="component" value="Unassembled WGS sequence"/>
</dbReference>
<accession>A0A268EG44</accession>
<proteinExistence type="inferred from homology"/>
<dbReference type="InterPro" id="IPR029058">
    <property type="entry name" value="AB_hydrolase_fold"/>
</dbReference>
<dbReference type="InterPro" id="IPR000073">
    <property type="entry name" value="AB_hydrolase_1"/>
</dbReference>
<organism evidence="4 5">
    <name type="scientific">Paenibacillus campinasensis</name>
    <dbReference type="NCBI Taxonomy" id="66347"/>
    <lineage>
        <taxon>Bacteria</taxon>
        <taxon>Bacillati</taxon>
        <taxon>Bacillota</taxon>
        <taxon>Bacilli</taxon>
        <taxon>Bacillales</taxon>
        <taxon>Paenibacillaceae</taxon>
        <taxon>Paenibacillus</taxon>
    </lineage>
</organism>
<comment type="caution">
    <text evidence="4">The sequence shown here is derived from an EMBL/GenBank/DDBJ whole genome shotgun (WGS) entry which is preliminary data.</text>
</comment>